<proteinExistence type="predicted"/>
<feature type="region of interest" description="Disordered" evidence="1">
    <location>
        <begin position="1630"/>
        <end position="1649"/>
    </location>
</feature>
<accession>A0A2D4H8M4</accession>
<organism evidence="2">
    <name type="scientific">Micrurus lemniscatus lemniscatus</name>
    <dbReference type="NCBI Taxonomy" id="129467"/>
    <lineage>
        <taxon>Eukaryota</taxon>
        <taxon>Metazoa</taxon>
        <taxon>Chordata</taxon>
        <taxon>Craniata</taxon>
        <taxon>Vertebrata</taxon>
        <taxon>Euteleostomi</taxon>
        <taxon>Lepidosauria</taxon>
        <taxon>Squamata</taxon>
        <taxon>Bifurcata</taxon>
        <taxon>Unidentata</taxon>
        <taxon>Episquamata</taxon>
        <taxon>Toxicofera</taxon>
        <taxon>Serpentes</taxon>
        <taxon>Colubroidea</taxon>
        <taxon>Elapidae</taxon>
        <taxon>Elapinae</taxon>
        <taxon>Micrurus</taxon>
    </lineage>
</organism>
<dbReference type="PANTHER" id="PTHR21604:SF0">
    <property type="entry name" value="RETROELEMENT SILENCING FACTOR 1"/>
    <property type="match status" value="1"/>
</dbReference>
<feature type="region of interest" description="Disordered" evidence="1">
    <location>
        <begin position="629"/>
        <end position="653"/>
    </location>
</feature>
<dbReference type="GO" id="GO:0005634">
    <property type="term" value="C:nucleus"/>
    <property type="evidence" value="ECO:0007669"/>
    <property type="project" value="TreeGrafter"/>
</dbReference>
<feature type="compositionally biased region" description="Polar residues" evidence="1">
    <location>
        <begin position="1036"/>
        <end position="1053"/>
    </location>
</feature>
<feature type="compositionally biased region" description="Polar residues" evidence="1">
    <location>
        <begin position="596"/>
        <end position="606"/>
    </location>
</feature>
<evidence type="ECO:0000313" key="2">
    <source>
        <dbReference type="EMBL" id="LAA68284.1"/>
    </source>
</evidence>
<dbReference type="EMBL" id="IACK01003431">
    <property type="protein sequence ID" value="LAA68284.1"/>
    <property type="molecule type" value="Transcribed_RNA"/>
</dbReference>
<evidence type="ECO:0000256" key="1">
    <source>
        <dbReference type="SAM" id="MobiDB-lite"/>
    </source>
</evidence>
<dbReference type="Pfam" id="PF15395">
    <property type="entry name" value="DUF4617"/>
    <property type="match status" value="1"/>
</dbReference>
<feature type="region of interest" description="Disordered" evidence="1">
    <location>
        <begin position="1290"/>
        <end position="1311"/>
    </location>
</feature>
<sequence length="1842" mass="206321">MDWNVGTINKMQTHGSYLMPQVTSAASVTSQTNVLMQNFCNSGKSKTTNIRSNMKYMLTNKQQFQNNRASKTSRPIFPKVAVSKTSFGQNNLFYNLSPSSLSTMTVQMAADVQNPNSSRNMHISSSVPVQGSTVNSVQNMHQKTNAYIAVGSFSNQTLQNSSNSMGTPVYQQDPLNTLSPKRSLTRMPYYYMNGPTSQVDARVSLNSASNYYLPPQQNVQYPDYSSVKECPNSAIPVTMQSQPYASDQINPPQYPIYSHYDYGNAVQATNISLSDSIVPIQGNHGQFVLQQPTAILSNEKVESYHNSLIDQNRNLYSFRPDQKSQSLSSCTETNVVGPTADNVSGLKTTMQLSNESVKSYFEVAGNFSNSIPTITTTKVAEPLQQTNKTLQLEKNVSNENLSKNKVKITRESLSLDVQALYEMRNALLKLKDNFSLKQKMYLSSLQNGQTSNTSINNQNPNNLFPHDTNPSVKYTAQQVLSDKVTPNQFSSNSHNSSVVPQKTKYHLLPILWNMLKGTDDENMLFNADIEGGDKYQNKHFIVQENSCTDSNGDAFANPVNSDGTTKLNYKISPNHSSQGSSIIKSAHNQLEKISAVPNSDLINSSEQNKDSESGGVQYLSDGIQSLVQNPDVSQESSSMKNSIKEQHGNSTPVCHIKHSETTCLQKPTNSENIADTSSSSISKGVEAITGTHGVERTCSLEELKTSLALWRKCLPKSLNELINGNNESSNDEMDGKGTAKTLENLPNILTQNYDTKITLERNQIYGSLSFEKNLDGVNSNLPKGSEPQVAVVTPRVLSKNNDVQKNNESIYPATDIEEGTVYTLEKAISTKSDSNEEKRTIYSPTNSYKYCDLNEHQGTNKPTGNNKIVKEVGTNHSFDLNQEKTNSLPLGLKQYALNSGDQHRCELITNLLIASPLTCVTSKKHGPNLDESNNTADIGLKDSMLQIASVCTLVEGDTFYNSQIADIFSASLLKPGIKFEISEEHMPSLQHNEDKSGLLKNDPEVGVSLSEEDGILLSSGRLSKALSGNLENLQTLESPQCDKTSVKTNASNSEKQKDNDFLQVASLSGKKNEQNISYGCNTDLSNNKVFENQDSLCETNNMSSIRKAGDSEHTLDEGKEAHLGSGTESSVMFLNNQLTELSKEFPYGIGYLNMVKEIENKDSITILTERKDKENTMSHEKSLDPSDAVEQIKIVILNSQQMSEVFPECSQQSSNKLDNHGGDQMRMDSKHFSKDIGHYRKSNQDLNVDSKIVRSERLAKTERTYCCLPGWLASKYNVEPCSCMLAKKPGLKGKTDSQSKERSKSNESDCSLKNEVQNSILDTGNNIFLLGDQSNKALTKTFECKETEPQVKEDKLPKLEQATTPCYLLEKSNSQEPKKRGKKLSHSADSQSLQRERVGTNKMHNKKNGRMNISKSEAQYHLNTDFKKIIKKKFAKKKLEKKSFNKTLKSKTDIDRHRGIETKHSANFEKYKIKRDTSETHMIKGPVSSRSLKRRMMKEKKLKALEIQPSEVMPSSTLNSVSFASGKHENSEHNSTLGSQEHLNKTKLKDLEKQYGYKKVQYNEPICPKQPVEKNLTQLVKRINLEKYAYRKDKTNAWKCQSSHFNNRIPASQNEGDNPSNVFEVHSPVKEGTLDSSNPDKWSVKSPDKKCFKRKNKHTVFLQKEQKKNYLNRVAFKRTAQKTIHLTSLDSMHPKPLWQVKSSNRTEDSKPHQKGNSSSQMSEAERPQMLEFKMCPEILFRKSTSEEQTLDTRRLPEKNRISVTAVKSKREDWLNYCPVKRRKTEENEIQVNDDIPLDTAIKILEGNEVFQGSTKDSKATFDTYRKMHLEKRSQSLDSSPIS</sequence>
<feature type="compositionally biased region" description="Basic and acidic residues" evidence="1">
    <location>
        <begin position="1293"/>
        <end position="1311"/>
    </location>
</feature>
<reference evidence="2" key="2">
    <citation type="submission" date="2017-11" db="EMBL/GenBank/DDBJ databases">
        <title>Coralsnake Venomics: Analyses of Venom Gland Transcriptomes and Proteomes of Six Brazilian Taxa.</title>
        <authorList>
            <person name="Aird S.D."/>
            <person name="Jorge da Silva N."/>
            <person name="Qiu L."/>
            <person name="Villar-Briones A."/>
            <person name="Aparecida-Saddi V."/>
            <person name="Campos-Telles M.P."/>
            <person name="Grau M."/>
            <person name="Mikheyev A.S."/>
        </authorList>
    </citation>
    <scope>NUCLEOTIDE SEQUENCE</scope>
    <source>
        <tissue evidence="2">Venom_gland</tissue>
    </source>
</reference>
<feature type="region of interest" description="Disordered" evidence="1">
    <location>
        <begin position="1366"/>
        <end position="1409"/>
    </location>
</feature>
<dbReference type="PANTHER" id="PTHR21604">
    <property type="entry name" value="RETROELEMENT SILENCING FACTOR 1"/>
    <property type="match status" value="1"/>
</dbReference>
<feature type="region of interest" description="Disordered" evidence="1">
    <location>
        <begin position="596"/>
        <end position="617"/>
    </location>
</feature>
<feature type="region of interest" description="Disordered" evidence="1">
    <location>
        <begin position="1036"/>
        <end position="1059"/>
    </location>
</feature>
<dbReference type="InterPro" id="IPR027866">
    <property type="entry name" value="RESF1"/>
</dbReference>
<dbReference type="GO" id="GO:1990226">
    <property type="term" value="F:histone methyltransferase binding"/>
    <property type="evidence" value="ECO:0007669"/>
    <property type="project" value="TreeGrafter"/>
</dbReference>
<protein>
    <recommendedName>
        <fullName evidence="3">Retroelement silencing factor 1</fullName>
    </recommendedName>
</protein>
<evidence type="ECO:0008006" key="3">
    <source>
        <dbReference type="Google" id="ProtNLM"/>
    </source>
</evidence>
<name>A0A2D4H8M4_MICLE</name>
<feature type="region of interest" description="Disordered" evidence="1">
    <location>
        <begin position="1695"/>
        <end position="1725"/>
    </location>
</feature>
<feature type="region of interest" description="Disordered" evidence="1">
    <location>
        <begin position="1516"/>
        <end position="1545"/>
    </location>
</feature>
<reference evidence="2" key="1">
    <citation type="submission" date="2017-07" db="EMBL/GenBank/DDBJ databases">
        <authorList>
            <person name="Mikheyev A."/>
            <person name="Grau M."/>
        </authorList>
    </citation>
    <scope>NUCLEOTIDE SEQUENCE</scope>
    <source>
        <tissue evidence="2">Venom_gland</tissue>
    </source>
</reference>
<feature type="compositionally biased region" description="Polar residues" evidence="1">
    <location>
        <begin position="629"/>
        <end position="641"/>
    </location>
</feature>